<gene>
    <name evidence="5" type="ORF">AWC31_31170</name>
</gene>
<keyword evidence="3" id="KW-0067">ATP-binding</keyword>
<evidence type="ECO:0000259" key="4">
    <source>
        <dbReference type="SMART" id="SM00796"/>
    </source>
</evidence>
<dbReference type="Pfam" id="PF02682">
    <property type="entry name" value="CT_C_D"/>
    <property type="match status" value="1"/>
</dbReference>
<keyword evidence="1" id="KW-0547">Nucleotide-binding</keyword>
<reference evidence="5 6" key="1">
    <citation type="submission" date="2016-01" db="EMBL/GenBank/DDBJ databases">
        <title>The new phylogeny of the genus Mycobacterium.</title>
        <authorList>
            <person name="Tarcisio F."/>
            <person name="Conor M."/>
            <person name="Antonella G."/>
            <person name="Elisabetta G."/>
            <person name="Giulia F.S."/>
            <person name="Sara T."/>
            <person name="Anna F."/>
            <person name="Clotilde B."/>
            <person name="Roberto B."/>
            <person name="Veronica D.S."/>
            <person name="Fabio R."/>
            <person name="Monica P."/>
            <person name="Olivier J."/>
            <person name="Enrico T."/>
            <person name="Nicola S."/>
        </authorList>
    </citation>
    <scope>NUCLEOTIDE SEQUENCE [LARGE SCALE GENOMIC DNA]</scope>
    <source>
        <strain evidence="5 6">ATCC 700010</strain>
    </source>
</reference>
<dbReference type="SMART" id="SM00796">
    <property type="entry name" value="AHS1"/>
    <property type="match status" value="1"/>
</dbReference>
<dbReference type="GO" id="GO:0016787">
    <property type="term" value="F:hydrolase activity"/>
    <property type="evidence" value="ECO:0007669"/>
    <property type="project" value="UniProtKB-KW"/>
</dbReference>
<dbReference type="InterPro" id="IPR010016">
    <property type="entry name" value="PxpB"/>
</dbReference>
<protein>
    <recommendedName>
        <fullName evidence="4">Carboxyltransferase domain-containing protein</fullName>
    </recommendedName>
</protein>
<dbReference type="Gene3D" id="3.30.1360.40">
    <property type="match status" value="1"/>
</dbReference>
<dbReference type="SUPFAM" id="SSF50891">
    <property type="entry name" value="Cyclophilin-like"/>
    <property type="match status" value="1"/>
</dbReference>
<dbReference type="Proteomes" id="UP000193964">
    <property type="component" value="Unassembled WGS sequence"/>
</dbReference>
<feature type="domain" description="Carboxyltransferase" evidence="4">
    <location>
        <begin position="4"/>
        <end position="194"/>
    </location>
</feature>
<sequence>MSVPQLRPCGEEAWLLDLDDNRMVHRWAAAVRQADLPGVREVVPGLTTLLVTLDPESTNATVLRAALENLRPSPEQADDQGHHVIEVRYDGEDLAEVSRLTGLTVAEVVEAHTGTPWRVAFCGFAPGFSYLVGGDARLRVPRRGEARIRVPAGAVAIAGAFSSVYPRVSPGGWQLLGHTDAVLWDTAAEPPAVLRPGATVQFRDVG</sequence>
<accession>A0A1X2F2M4</accession>
<dbReference type="GO" id="GO:0005524">
    <property type="term" value="F:ATP binding"/>
    <property type="evidence" value="ECO:0007669"/>
    <property type="project" value="UniProtKB-KW"/>
</dbReference>
<dbReference type="PANTHER" id="PTHR34698:SF2">
    <property type="entry name" value="5-OXOPROLINASE SUBUNIT B"/>
    <property type="match status" value="1"/>
</dbReference>
<evidence type="ECO:0000256" key="2">
    <source>
        <dbReference type="ARBA" id="ARBA00022801"/>
    </source>
</evidence>
<evidence type="ECO:0000256" key="3">
    <source>
        <dbReference type="ARBA" id="ARBA00022840"/>
    </source>
</evidence>
<dbReference type="EMBL" id="LQQA01000029">
    <property type="protein sequence ID" value="ORX12690.1"/>
    <property type="molecule type" value="Genomic_DNA"/>
</dbReference>
<evidence type="ECO:0000313" key="6">
    <source>
        <dbReference type="Proteomes" id="UP000193964"/>
    </source>
</evidence>
<keyword evidence="2" id="KW-0378">Hydrolase</keyword>
<name>A0A1X2F2M4_9MYCO</name>
<evidence type="ECO:0000256" key="1">
    <source>
        <dbReference type="ARBA" id="ARBA00022741"/>
    </source>
</evidence>
<dbReference type="InterPro" id="IPR029000">
    <property type="entry name" value="Cyclophilin-like_dom_sf"/>
</dbReference>
<proteinExistence type="predicted"/>
<organism evidence="5 6">
    <name type="scientific">Mycolicibacterium wolinskyi</name>
    <dbReference type="NCBI Taxonomy" id="59750"/>
    <lineage>
        <taxon>Bacteria</taxon>
        <taxon>Bacillati</taxon>
        <taxon>Actinomycetota</taxon>
        <taxon>Actinomycetes</taxon>
        <taxon>Mycobacteriales</taxon>
        <taxon>Mycobacteriaceae</taxon>
        <taxon>Mycolicibacterium</taxon>
    </lineage>
</organism>
<evidence type="ECO:0000313" key="5">
    <source>
        <dbReference type="EMBL" id="ORX12690.1"/>
    </source>
</evidence>
<dbReference type="SUPFAM" id="SSF160467">
    <property type="entry name" value="PH0987 N-terminal domain-like"/>
    <property type="match status" value="1"/>
</dbReference>
<comment type="caution">
    <text evidence="5">The sequence shown here is derived from an EMBL/GenBank/DDBJ whole genome shotgun (WGS) entry which is preliminary data.</text>
</comment>
<dbReference type="OrthoDB" id="9778567at2"/>
<dbReference type="PANTHER" id="PTHR34698">
    <property type="entry name" value="5-OXOPROLINASE SUBUNIT B"/>
    <property type="match status" value="1"/>
</dbReference>
<dbReference type="Gene3D" id="2.40.100.10">
    <property type="entry name" value="Cyclophilin-like"/>
    <property type="match status" value="1"/>
</dbReference>
<dbReference type="InterPro" id="IPR003833">
    <property type="entry name" value="CT_C_D"/>
</dbReference>
<dbReference type="AlphaFoldDB" id="A0A1X2F2M4"/>